<dbReference type="SUPFAM" id="SSF50104">
    <property type="entry name" value="Translation proteins SH3-like domain"/>
    <property type="match status" value="1"/>
</dbReference>
<dbReference type="GO" id="GO:0006353">
    <property type="term" value="P:DNA-templated transcription termination"/>
    <property type="evidence" value="ECO:0007669"/>
    <property type="project" value="UniProtKB-KW"/>
</dbReference>
<organism evidence="7">
    <name type="scientific">marine metagenome</name>
    <dbReference type="NCBI Taxonomy" id="408172"/>
    <lineage>
        <taxon>unclassified sequences</taxon>
        <taxon>metagenomes</taxon>
        <taxon>ecological metagenomes</taxon>
    </lineage>
</organism>
<evidence type="ECO:0000259" key="6">
    <source>
        <dbReference type="SMART" id="SM00738"/>
    </source>
</evidence>
<feature type="region of interest" description="Disordered" evidence="5">
    <location>
        <begin position="1"/>
        <end position="83"/>
    </location>
</feature>
<keyword evidence="2" id="KW-0889">Transcription antitermination</keyword>
<dbReference type="EMBL" id="UINC01006818">
    <property type="protein sequence ID" value="SVA29827.1"/>
    <property type="molecule type" value="Genomic_DNA"/>
</dbReference>
<dbReference type="GO" id="GO:0006354">
    <property type="term" value="P:DNA-templated transcription elongation"/>
    <property type="evidence" value="ECO:0007669"/>
    <property type="project" value="InterPro"/>
</dbReference>
<dbReference type="Pfam" id="PF02357">
    <property type="entry name" value="NusG"/>
    <property type="match status" value="1"/>
</dbReference>
<dbReference type="SMART" id="SM00738">
    <property type="entry name" value="NGN"/>
    <property type="match status" value="1"/>
</dbReference>
<dbReference type="CDD" id="cd09891">
    <property type="entry name" value="NGN_Bact_1"/>
    <property type="match status" value="1"/>
</dbReference>
<dbReference type="InterPro" id="IPR043425">
    <property type="entry name" value="NusG-like"/>
</dbReference>
<dbReference type="PROSITE" id="PS01014">
    <property type="entry name" value="NUSG"/>
    <property type="match status" value="1"/>
</dbReference>
<dbReference type="Gene3D" id="2.30.30.30">
    <property type="match status" value="1"/>
</dbReference>
<dbReference type="InterPro" id="IPR006645">
    <property type="entry name" value="NGN-like_dom"/>
</dbReference>
<keyword evidence="4" id="KW-0804">Transcription</keyword>
<evidence type="ECO:0000256" key="1">
    <source>
        <dbReference type="ARBA" id="ARBA00022472"/>
    </source>
</evidence>
<dbReference type="Gene3D" id="3.30.70.940">
    <property type="entry name" value="NusG, N-terminal domain"/>
    <property type="match status" value="1"/>
</dbReference>
<dbReference type="InterPro" id="IPR001062">
    <property type="entry name" value="Transcrpt_antiterm_NusG"/>
</dbReference>
<protein>
    <recommendedName>
        <fullName evidence="6">NusG-like N-terminal domain-containing protein</fullName>
    </recommendedName>
</protein>
<proteinExistence type="inferred from homology"/>
<evidence type="ECO:0000256" key="4">
    <source>
        <dbReference type="ARBA" id="ARBA00023163"/>
    </source>
</evidence>
<evidence type="ECO:0000256" key="5">
    <source>
        <dbReference type="SAM" id="MobiDB-lite"/>
    </source>
</evidence>
<dbReference type="GO" id="GO:0032784">
    <property type="term" value="P:regulation of DNA-templated transcription elongation"/>
    <property type="evidence" value="ECO:0007669"/>
    <property type="project" value="InterPro"/>
</dbReference>
<sequence>VEEQTGTEMVLEEQKETAETQDSTLGEQQNDAPEVSADETEAQGNASEVSADETEAQGNIPEVSSDETEAQGNIPEVSADETEAQEIEAGLAADNTAEEAEDIEAQIPEKPKNPNAKWYILQAYSGYEGRVEQTIQEKLKIEGLEHLVDEIFIPSEDVIRTKDGKKRKVNQKYFPGYVLVHMELTPALWHLLMDVNRVSGFIGGTQKNPLPLDERELEAIRSQVNERFQQKATEEEFSLGQKVTITEGSFGNFSGTIDEINLERRKLKVLVSIFGRPTPVEVEFEKVKHVVE</sequence>
<dbReference type="SUPFAM" id="SSF82679">
    <property type="entry name" value="N-utilization substance G protein NusG, N-terminal domain"/>
    <property type="match status" value="1"/>
</dbReference>
<dbReference type="NCBIfam" id="TIGR00922">
    <property type="entry name" value="nusG"/>
    <property type="match status" value="1"/>
</dbReference>
<dbReference type="CDD" id="cd06091">
    <property type="entry name" value="KOW_NusG"/>
    <property type="match status" value="1"/>
</dbReference>
<keyword evidence="3" id="KW-0805">Transcription regulation</keyword>
<evidence type="ECO:0000256" key="3">
    <source>
        <dbReference type="ARBA" id="ARBA00023015"/>
    </source>
</evidence>
<dbReference type="InterPro" id="IPR047050">
    <property type="entry name" value="NGN"/>
</dbReference>
<dbReference type="GO" id="GO:0005829">
    <property type="term" value="C:cytosol"/>
    <property type="evidence" value="ECO:0007669"/>
    <property type="project" value="TreeGrafter"/>
</dbReference>
<dbReference type="PANTHER" id="PTHR30265">
    <property type="entry name" value="RHO-INTERACTING TRANSCRIPTION TERMINATION FACTOR NUSG"/>
    <property type="match status" value="1"/>
</dbReference>
<feature type="non-terminal residue" evidence="7">
    <location>
        <position position="1"/>
    </location>
</feature>
<dbReference type="PRINTS" id="PR00338">
    <property type="entry name" value="NUSGTNSCPFCT"/>
</dbReference>
<dbReference type="InterPro" id="IPR014722">
    <property type="entry name" value="Rib_uL2_dom2"/>
</dbReference>
<gene>
    <name evidence="7" type="ORF">METZ01_LOCUS82681</name>
</gene>
<dbReference type="InterPro" id="IPR015869">
    <property type="entry name" value="Transcrpt_antiterm_NusG_bac_CS"/>
</dbReference>
<dbReference type="InterPro" id="IPR036735">
    <property type="entry name" value="NGN_dom_sf"/>
</dbReference>
<keyword evidence="1" id="KW-0806">Transcription termination</keyword>
<evidence type="ECO:0000313" key="7">
    <source>
        <dbReference type="EMBL" id="SVA29827.1"/>
    </source>
</evidence>
<dbReference type="PANTHER" id="PTHR30265:SF2">
    <property type="entry name" value="TRANSCRIPTION TERMINATION_ANTITERMINATION PROTEIN NUSG"/>
    <property type="match status" value="1"/>
</dbReference>
<dbReference type="AlphaFoldDB" id="A0A381UR59"/>
<name>A0A381UR59_9ZZZZ</name>
<dbReference type="GO" id="GO:0031564">
    <property type="term" value="P:transcription antitermination"/>
    <property type="evidence" value="ECO:0007669"/>
    <property type="project" value="UniProtKB-KW"/>
</dbReference>
<dbReference type="HAMAP" id="MF_00948">
    <property type="entry name" value="NusG"/>
    <property type="match status" value="1"/>
</dbReference>
<accession>A0A381UR59</accession>
<feature type="compositionally biased region" description="Polar residues" evidence="5">
    <location>
        <begin position="20"/>
        <end position="31"/>
    </location>
</feature>
<reference evidence="7" key="1">
    <citation type="submission" date="2018-05" db="EMBL/GenBank/DDBJ databases">
        <authorList>
            <person name="Lanie J.A."/>
            <person name="Ng W.-L."/>
            <person name="Kazmierczak K.M."/>
            <person name="Andrzejewski T.M."/>
            <person name="Davidsen T.M."/>
            <person name="Wayne K.J."/>
            <person name="Tettelin H."/>
            <person name="Glass J.I."/>
            <person name="Rusch D."/>
            <person name="Podicherti R."/>
            <person name="Tsui H.-C.T."/>
            <person name="Winkler M.E."/>
        </authorList>
    </citation>
    <scope>NUCLEOTIDE SEQUENCE</scope>
</reference>
<feature type="domain" description="NusG-like N-terminal" evidence="6">
    <location>
        <begin position="115"/>
        <end position="224"/>
    </location>
</feature>
<evidence type="ECO:0000256" key="2">
    <source>
        <dbReference type="ARBA" id="ARBA00022814"/>
    </source>
</evidence>
<dbReference type="InterPro" id="IPR008991">
    <property type="entry name" value="Translation_prot_SH3-like_sf"/>
</dbReference>